<evidence type="ECO:0000313" key="2">
    <source>
        <dbReference type="EMBL" id="CAE4586290.1"/>
    </source>
</evidence>
<sequence length="1333" mass="143387">MCGTLNIQSGTDVALRFSFRDAVTDKPALLPQVALTFFDLDQCEKHHCVEYVTIQNVTAYRLSPHTELMVLRNSNRHAQADDKIPAVTFYSTTRGDWYDNPVDVDHLTIQQMNRGVSVAFHHTTELSLVFGASPGKGARYLSFAGFPGLLCLEEQASTPGHQFPPPPAPPPAAVRRPPELAERPPVLWRPSRQGNLSGLLTIRSIDWSLLRSRPELAARLGAAVRSGVASAAGLRPEDVSIRLEPGSTVVRAAVTLPQPLLPSEPVLLSGADGTPIEVPTGSGLLLRARLEDSDGVCRAITRKVRRVPGVHRVASGPVNLTGWHLLPGNQEGTQGTVTGLGVLDNVSYLLLMGSPAVLTGMKSTISRAIAKQAGTGLEPSDVDLVVFPESVLAHVAAAPPDARSAAPDSAPPSAPISKARERLQQRADWVCQEVSSKVNALNNIEEASTGIVKARNWRLQTADSQDAVKGTLAIHNVDYELLTANPVLFSKFKDEVGKAIASTAGGGCSPGDVRVQLFPGSVVLRAMVTPSADGRGGRGGYGVGAGGLSGDDVRGERLCRAITDEVRAVPGIRQVAANLTMRYDQPPDAGATSWRPGPASRGGAAESEGVVVSCIADGLDYGRLLLNPALLSRVEQAVRRAVTDQAGGILAPGDLTLSLNVGSVVAAATVRPPASPADAARARLGRLDAVDRKVWEEVQRVEGIKGVEVNSGNVLPPESAGQGPEYVEPRAPASWDWTRWLGLALALLGLLMLLLLCLCCLSQRKKGAGAAGRATSRTREVYFYLPVGDESNAQEGGREAEDGTEVAFRDLNNDTKSLRFRYRDHGMRLQRGAPPKVATFLVNSHAHERGVQAGWVVSKIGSRKVDRHESGEAVERLLSSHLERHPPAPLRLEFETPERQTRTFLLDRQPLGLEFTKTAPFRVEHHKPDSYAREVGIELGWVLTRVGTVNISGATAFDSLLTYIAEGLCNLPQNPTGPRLQVDFLDAAGDARALFFQRHPLGLRLARHATSPGSGRRGGVAVDGFDFNSYARDRGVQVGWLVARIGERAVPSGQGADEVAGLLARAACQLPLWPLRMDFVPAGSSGTRTMYFDHQPLGLEFTKAPPIRVEHFKPDSLAQALGVQEGWAVARVGDAVVTKSTGLQQFMGYIQAGLDHLPQEPRGLRVDFADTSGRRRRCHFHRRPVGLVLSRQPPASVESFAANSYAIERGVQVGWTVVRVGERELPPSATPQEAESLLEEQSASLPLWPLRVDFDVGKGANRTVYFDRQILDVAVPSAPPFRVESLDPGGHAANRGVELGWIVRRVGHVVVDRETPHETVRRSIAEGCAHLPA</sequence>
<accession>A0A7S4QKC6</accession>
<gene>
    <name evidence="2" type="ORF">AMON00008_LOCUS21837</name>
</gene>
<organism evidence="2">
    <name type="scientific">Alexandrium monilatum</name>
    <dbReference type="NCBI Taxonomy" id="311494"/>
    <lineage>
        <taxon>Eukaryota</taxon>
        <taxon>Sar</taxon>
        <taxon>Alveolata</taxon>
        <taxon>Dinophyceae</taxon>
        <taxon>Gonyaulacales</taxon>
        <taxon>Pyrocystaceae</taxon>
        <taxon>Alexandrium</taxon>
    </lineage>
</organism>
<feature type="compositionally biased region" description="Pro residues" evidence="1">
    <location>
        <begin position="162"/>
        <end position="172"/>
    </location>
</feature>
<evidence type="ECO:0008006" key="3">
    <source>
        <dbReference type="Google" id="ProtNLM"/>
    </source>
</evidence>
<name>A0A7S4QKC6_9DINO</name>
<dbReference type="EMBL" id="HBNR01031893">
    <property type="protein sequence ID" value="CAE4586290.1"/>
    <property type="molecule type" value="Transcribed_RNA"/>
</dbReference>
<proteinExistence type="predicted"/>
<protein>
    <recommendedName>
        <fullName evidence="3">PDZ domain-containing protein</fullName>
    </recommendedName>
</protein>
<feature type="region of interest" description="Disordered" evidence="1">
    <location>
        <begin position="157"/>
        <end position="176"/>
    </location>
</feature>
<evidence type="ECO:0000256" key="1">
    <source>
        <dbReference type="SAM" id="MobiDB-lite"/>
    </source>
</evidence>
<feature type="compositionally biased region" description="Low complexity" evidence="1">
    <location>
        <begin position="398"/>
        <end position="408"/>
    </location>
</feature>
<feature type="region of interest" description="Disordered" evidence="1">
    <location>
        <begin position="398"/>
        <end position="421"/>
    </location>
</feature>
<reference evidence="2" key="1">
    <citation type="submission" date="2021-01" db="EMBL/GenBank/DDBJ databases">
        <authorList>
            <person name="Corre E."/>
            <person name="Pelletier E."/>
            <person name="Niang G."/>
            <person name="Scheremetjew M."/>
            <person name="Finn R."/>
            <person name="Kale V."/>
            <person name="Holt S."/>
            <person name="Cochrane G."/>
            <person name="Meng A."/>
            <person name="Brown T."/>
            <person name="Cohen L."/>
        </authorList>
    </citation>
    <scope>NUCLEOTIDE SEQUENCE</scope>
    <source>
        <strain evidence="2">CCMP3105</strain>
    </source>
</reference>